<gene>
    <name evidence="1" type="ORF">G6F64_014888</name>
</gene>
<dbReference type="AlphaFoldDB" id="A0A9P6WT61"/>
<accession>A0A9P6WT61</accession>
<dbReference type="Proteomes" id="UP000716291">
    <property type="component" value="Unassembled WGS sequence"/>
</dbReference>
<organism evidence="1 2">
    <name type="scientific">Rhizopus oryzae</name>
    <name type="common">Mucormycosis agent</name>
    <name type="synonym">Rhizopus arrhizus var. delemar</name>
    <dbReference type="NCBI Taxonomy" id="64495"/>
    <lineage>
        <taxon>Eukaryota</taxon>
        <taxon>Fungi</taxon>
        <taxon>Fungi incertae sedis</taxon>
        <taxon>Mucoromycota</taxon>
        <taxon>Mucoromycotina</taxon>
        <taxon>Mucoromycetes</taxon>
        <taxon>Mucorales</taxon>
        <taxon>Mucorineae</taxon>
        <taxon>Rhizopodaceae</taxon>
        <taxon>Rhizopus</taxon>
    </lineage>
</organism>
<protein>
    <submittedName>
        <fullName evidence="1">Uncharacterized protein</fullName>
    </submittedName>
</protein>
<proteinExistence type="predicted"/>
<comment type="caution">
    <text evidence="1">The sequence shown here is derived from an EMBL/GenBank/DDBJ whole genome shotgun (WGS) entry which is preliminary data.</text>
</comment>
<sequence length="106" mass="11755">MWRSPTAAPPAPCPTSDCRQWPARHRGQALKLLIQPRQAFVRGLLDLVELRNRRRHGSDVRPAGFVLQIGYAFGQAVLRPGDLEQVKEGGISHCQIPRASTPTPKP</sequence>
<keyword evidence="2" id="KW-1185">Reference proteome</keyword>
<evidence type="ECO:0000313" key="1">
    <source>
        <dbReference type="EMBL" id="KAG1275459.1"/>
    </source>
</evidence>
<name>A0A9P6WT61_RHIOR</name>
<evidence type="ECO:0000313" key="2">
    <source>
        <dbReference type="Proteomes" id="UP000716291"/>
    </source>
</evidence>
<dbReference type="EMBL" id="JAANQT010010086">
    <property type="protein sequence ID" value="KAG1275459.1"/>
    <property type="molecule type" value="Genomic_DNA"/>
</dbReference>
<reference evidence="1" key="1">
    <citation type="journal article" date="2020" name="Microb. Genom.">
        <title>Genetic diversity of clinical and environmental Mucorales isolates obtained from an investigation of mucormycosis cases among solid organ transplant recipients.</title>
        <authorList>
            <person name="Nguyen M.H."/>
            <person name="Kaul D."/>
            <person name="Muto C."/>
            <person name="Cheng S.J."/>
            <person name="Richter R.A."/>
            <person name="Bruno V.M."/>
            <person name="Liu G."/>
            <person name="Beyhan S."/>
            <person name="Sundermann A.J."/>
            <person name="Mounaud S."/>
            <person name="Pasculle A.W."/>
            <person name="Nierman W.C."/>
            <person name="Driscoll E."/>
            <person name="Cumbie R."/>
            <person name="Clancy C.J."/>
            <person name="Dupont C.L."/>
        </authorList>
    </citation>
    <scope>NUCLEOTIDE SEQUENCE</scope>
    <source>
        <strain evidence="1">GL11</strain>
    </source>
</reference>